<dbReference type="KEGG" id="dpx:DAPPUDRAFT_303686"/>
<dbReference type="InterPro" id="IPR036291">
    <property type="entry name" value="NAD(P)-bd_dom_sf"/>
</dbReference>
<evidence type="ECO:0000256" key="4">
    <source>
        <dbReference type="ARBA" id="ARBA00026118"/>
    </source>
</evidence>
<accession>E9GHW0</accession>
<protein>
    <recommendedName>
        <fullName evidence="4">carbonyl reductase (NADPH)</fullName>
        <ecNumber evidence="4">1.1.1.184</ecNumber>
    </recommendedName>
</protein>
<keyword evidence="7" id="KW-1185">Reference proteome</keyword>
<evidence type="ECO:0000256" key="1">
    <source>
        <dbReference type="ARBA" id="ARBA00006484"/>
    </source>
</evidence>
<dbReference type="AlphaFoldDB" id="E9GHW0"/>
<dbReference type="SUPFAM" id="SSF51735">
    <property type="entry name" value="NAD(P)-binding Rossmann-fold domains"/>
    <property type="match status" value="1"/>
</dbReference>
<organism evidence="6 7">
    <name type="scientific">Daphnia pulex</name>
    <name type="common">Water flea</name>
    <dbReference type="NCBI Taxonomy" id="6669"/>
    <lineage>
        <taxon>Eukaryota</taxon>
        <taxon>Metazoa</taxon>
        <taxon>Ecdysozoa</taxon>
        <taxon>Arthropoda</taxon>
        <taxon>Crustacea</taxon>
        <taxon>Branchiopoda</taxon>
        <taxon>Diplostraca</taxon>
        <taxon>Cladocera</taxon>
        <taxon>Anomopoda</taxon>
        <taxon>Daphniidae</taxon>
        <taxon>Daphnia</taxon>
    </lineage>
</organism>
<dbReference type="OMA" id="LNAYGRY"/>
<dbReference type="EMBL" id="GL732545">
    <property type="protein sequence ID" value="EFX80904.1"/>
    <property type="molecule type" value="Genomic_DNA"/>
</dbReference>
<evidence type="ECO:0000313" key="7">
    <source>
        <dbReference type="Proteomes" id="UP000000305"/>
    </source>
</evidence>
<dbReference type="Gene3D" id="3.40.50.720">
    <property type="entry name" value="NAD(P)-binding Rossmann-like Domain"/>
    <property type="match status" value="1"/>
</dbReference>
<name>E9GHW0_DAPPU</name>
<dbReference type="InterPro" id="IPR002347">
    <property type="entry name" value="SDR_fam"/>
</dbReference>
<dbReference type="InterPro" id="IPR045313">
    <property type="entry name" value="CBR1-like"/>
</dbReference>
<proteinExistence type="inferred from homology"/>
<dbReference type="GO" id="GO:0004090">
    <property type="term" value="F:carbonyl reductase (NADPH) activity"/>
    <property type="evidence" value="ECO:0000318"/>
    <property type="project" value="GO_Central"/>
</dbReference>
<evidence type="ECO:0000256" key="3">
    <source>
        <dbReference type="ARBA" id="ARBA00023002"/>
    </source>
</evidence>
<keyword evidence="3" id="KW-0560">Oxidoreductase</keyword>
<keyword evidence="2" id="KW-0521">NADP</keyword>
<sequence length="296" mass="33245">MTKPRVAVISGANQGIGFAVVKELCKSFDGSVYLTSRDEHRGRTAVEELEKLGLQPKYHQLDIDDEASVLRLRDYLQATYGGLDVLVNNAGMLIVSKDEDSRELFAESARSVVQTNFFNTYRTCDILFPILRPHARVVNLSSSMGHLMQIEGQNEPAITLRARLSSTDLSYEELIHIMNHFLESVQRGDHPDYGWPKKNWVSYVASKIAVSAMTRRQQRDFNADPRPDIIANHVHPGYVKTKMASFKGVLTIEEGAAAASWLAMLPPNNVMNPKGSYVWHDKQIVDWVNGPTPSLY</sequence>
<dbReference type="PANTHER" id="PTHR43963:SF4">
    <property type="entry name" value="CARBONYL REDUCTASE (NADPH)"/>
    <property type="match status" value="1"/>
</dbReference>
<dbReference type="PhylomeDB" id="E9GHW0"/>
<gene>
    <name evidence="6" type="ORF">DAPPUDRAFT_303686</name>
</gene>
<evidence type="ECO:0000256" key="5">
    <source>
        <dbReference type="RuleBase" id="RU000363"/>
    </source>
</evidence>
<comment type="similarity">
    <text evidence="1 5">Belongs to the short-chain dehydrogenases/reductases (SDR) family.</text>
</comment>
<dbReference type="InParanoid" id="E9GHW0"/>
<dbReference type="OrthoDB" id="7289984at2759"/>
<dbReference type="PRINTS" id="PR00081">
    <property type="entry name" value="GDHRDH"/>
</dbReference>
<dbReference type="PANTHER" id="PTHR43963">
    <property type="entry name" value="CARBONYL REDUCTASE 1-RELATED"/>
    <property type="match status" value="1"/>
</dbReference>
<dbReference type="eggNOG" id="KOG1208">
    <property type="taxonomic scope" value="Eukaryota"/>
</dbReference>
<reference evidence="6 7" key="1">
    <citation type="journal article" date="2011" name="Science">
        <title>The ecoresponsive genome of Daphnia pulex.</title>
        <authorList>
            <person name="Colbourne J.K."/>
            <person name="Pfrender M.E."/>
            <person name="Gilbert D."/>
            <person name="Thomas W.K."/>
            <person name="Tucker A."/>
            <person name="Oakley T.H."/>
            <person name="Tokishita S."/>
            <person name="Aerts A."/>
            <person name="Arnold G.J."/>
            <person name="Basu M.K."/>
            <person name="Bauer D.J."/>
            <person name="Caceres C.E."/>
            <person name="Carmel L."/>
            <person name="Casola C."/>
            <person name="Choi J.H."/>
            <person name="Detter J.C."/>
            <person name="Dong Q."/>
            <person name="Dusheyko S."/>
            <person name="Eads B.D."/>
            <person name="Frohlich T."/>
            <person name="Geiler-Samerotte K.A."/>
            <person name="Gerlach D."/>
            <person name="Hatcher P."/>
            <person name="Jogdeo S."/>
            <person name="Krijgsveld J."/>
            <person name="Kriventseva E.V."/>
            <person name="Kultz D."/>
            <person name="Laforsch C."/>
            <person name="Lindquist E."/>
            <person name="Lopez J."/>
            <person name="Manak J.R."/>
            <person name="Muller J."/>
            <person name="Pangilinan J."/>
            <person name="Patwardhan R.P."/>
            <person name="Pitluck S."/>
            <person name="Pritham E.J."/>
            <person name="Rechtsteiner A."/>
            <person name="Rho M."/>
            <person name="Rogozin I.B."/>
            <person name="Sakarya O."/>
            <person name="Salamov A."/>
            <person name="Schaack S."/>
            <person name="Shapiro H."/>
            <person name="Shiga Y."/>
            <person name="Skalitzky C."/>
            <person name="Smith Z."/>
            <person name="Souvorov A."/>
            <person name="Sung W."/>
            <person name="Tang Z."/>
            <person name="Tsuchiya D."/>
            <person name="Tu H."/>
            <person name="Vos H."/>
            <person name="Wang M."/>
            <person name="Wolf Y.I."/>
            <person name="Yamagata H."/>
            <person name="Yamada T."/>
            <person name="Ye Y."/>
            <person name="Shaw J.R."/>
            <person name="Andrews J."/>
            <person name="Crease T.J."/>
            <person name="Tang H."/>
            <person name="Lucas S.M."/>
            <person name="Robertson H.M."/>
            <person name="Bork P."/>
            <person name="Koonin E.V."/>
            <person name="Zdobnov E.M."/>
            <person name="Grigoriev I.V."/>
            <person name="Lynch M."/>
            <person name="Boore J.L."/>
        </authorList>
    </citation>
    <scope>NUCLEOTIDE SEQUENCE [LARGE SCALE GENOMIC DNA]</scope>
</reference>
<dbReference type="Pfam" id="PF00106">
    <property type="entry name" value="adh_short"/>
    <property type="match status" value="1"/>
</dbReference>
<dbReference type="PRINTS" id="PR00080">
    <property type="entry name" value="SDRFAMILY"/>
</dbReference>
<dbReference type="EC" id="1.1.1.184" evidence="4"/>
<dbReference type="Proteomes" id="UP000000305">
    <property type="component" value="Unassembled WGS sequence"/>
</dbReference>
<dbReference type="STRING" id="6669.E9GHW0"/>
<evidence type="ECO:0000256" key="2">
    <source>
        <dbReference type="ARBA" id="ARBA00022857"/>
    </source>
</evidence>
<evidence type="ECO:0000313" key="6">
    <source>
        <dbReference type="EMBL" id="EFX80904.1"/>
    </source>
</evidence>
<dbReference type="CDD" id="cd05324">
    <property type="entry name" value="carb_red_PTCR-like_SDR_c"/>
    <property type="match status" value="1"/>
</dbReference>
<dbReference type="HOGENOM" id="CLU_010194_9_0_1"/>